<protein>
    <recommendedName>
        <fullName evidence="1">DUF7739 domain-containing protein</fullName>
    </recommendedName>
</protein>
<evidence type="ECO:0000259" key="1">
    <source>
        <dbReference type="Pfam" id="PF24881"/>
    </source>
</evidence>
<dbReference type="Proteomes" id="UP001180724">
    <property type="component" value="Unassembled WGS sequence"/>
</dbReference>
<accession>A0ABU3AG18</accession>
<sequence length="102" mass="10907">MTVGISISHGVPSTRSALTIANLGKHLAHVLSGSEWREVAHLFDGRLYTPVYTPPQQAGRIAALLRKAAASRAMGPEWAQLAHLLGGAADRAARAGQDWVWD</sequence>
<name>A0ABU3AG18_9ACTN</name>
<feature type="domain" description="DUF7739" evidence="1">
    <location>
        <begin position="14"/>
        <end position="102"/>
    </location>
</feature>
<proteinExistence type="predicted"/>
<evidence type="ECO:0000313" key="2">
    <source>
        <dbReference type="EMBL" id="MDT0608850.1"/>
    </source>
</evidence>
<dbReference type="RefSeq" id="WP_311570439.1">
    <property type="nucleotide sequence ID" value="NZ_JAVRFH010000001.1"/>
</dbReference>
<keyword evidence="3" id="KW-1185">Reference proteome</keyword>
<comment type="caution">
    <text evidence="2">The sequence shown here is derived from an EMBL/GenBank/DDBJ whole genome shotgun (WGS) entry which is preliminary data.</text>
</comment>
<reference evidence="2" key="1">
    <citation type="submission" date="2024-05" db="EMBL/GenBank/DDBJ databases">
        <title>30 novel species of actinomycetes from the DSMZ collection.</title>
        <authorList>
            <person name="Nouioui I."/>
        </authorList>
    </citation>
    <scope>NUCLEOTIDE SEQUENCE</scope>
    <source>
        <strain evidence="2">DSM 40712</strain>
    </source>
</reference>
<evidence type="ECO:0000313" key="3">
    <source>
        <dbReference type="Proteomes" id="UP001180724"/>
    </source>
</evidence>
<dbReference type="EMBL" id="JAVRFH010000001">
    <property type="protein sequence ID" value="MDT0608850.1"/>
    <property type="molecule type" value="Genomic_DNA"/>
</dbReference>
<gene>
    <name evidence="2" type="ORF">RM812_01110</name>
</gene>
<dbReference type="Pfam" id="PF24881">
    <property type="entry name" value="DUF7739"/>
    <property type="match status" value="1"/>
</dbReference>
<organism evidence="2 3">
    <name type="scientific">Streptomyces lancefieldiae</name>
    <dbReference type="NCBI Taxonomy" id="3075520"/>
    <lineage>
        <taxon>Bacteria</taxon>
        <taxon>Bacillati</taxon>
        <taxon>Actinomycetota</taxon>
        <taxon>Actinomycetes</taxon>
        <taxon>Kitasatosporales</taxon>
        <taxon>Streptomycetaceae</taxon>
        <taxon>Streptomyces</taxon>
    </lineage>
</organism>
<dbReference type="InterPro" id="IPR056641">
    <property type="entry name" value="DUF7739"/>
</dbReference>